<evidence type="ECO:0000256" key="1">
    <source>
        <dbReference type="ARBA" id="ARBA00022801"/>
    </source>
</evidence>
<evidence type="ECO:0000256" key="3">
    <source>
        <dbReference type="ARBA" id="ARBA00048461"/>
    </source>
</evidence>
<gene>
    <name evidence="6" type="ORF">MCUN1_000713</name>
</gene>
<comment type="catalytic activity">
    <reaction evidence="2">
        <text>a diacylglycerol + H2O = a monoacylglycerol + a fatty acid + H(+)</text>
        <dbReference type="Rhea" id="RHEA:32731"/>
        <dbReference type="ChEBI" id="CHEBI:15377"/>
        <dbReference type="ChEBI" id="CHEBI:15378"/>
        <dbReference type="ChEBI" id="CHEBI:17408"/>
        <dbReference type="ChEBI" id="CHEBI:18035"/>
        <dbReference type="ChEBI" id="CHEBI:28868"/>
    </reaction>
</comment>
<organism evidence="6 7">
    <name type="scientific">Malassezia cuniculi</name>
    <dbReference type="NCBI Taxonomy" id="948313"/>
    <lineage>
        <taxon>Eukaryota</taxon>
        <taxon>Fungi</taxon>
        <taxon>Dikarya</taxon>
        <taxon>Basidiomycota</taxon>
        <taxon>Ustilaginomycotina</taxon>
        <taxon>Malasseziomycetes</taxon>
        <taxon>Malasseziales</taxon>
        <taxon>Malasseziaceae</taxon>
        <taxon>Malassezia</taxon>
    </lineage>
</organism>
<dbReference type="GO" id="GO:0016787">
    <property type="term" value="F:hydrolase activity"/>
    <property type="evidence" value="ECO:0007669"/>
    <property type="project" value="UniProtKB-KW"/>
</dbReference>
<evidence type="ECO:0000256" key="4">
    <source>
        <dbReference type="SAM" id="Phobius"/>
    </source>
</evidence>
<feature type="domain" description="BD-FAE-like" evidence="5">
    <location>
        <begin position="159"/>
        <end position="371"/>
    </location>
</feature>
<dbReference type="Proteomes" id="UP001219933">
    <property type="component" value="Chromosome 1"/>
</dbReference>
<protein>
    <recommendedName>
        <fullName evidence="5">BD-FAE-like domain-containing protein</fullName>
    </recommendedName>
</protein>
<comment type="catalytic activity">
    <reaction evidence="3">
        <text>a monoacylglycerol + H2O = glycerol + a fatty acid + H(+)</text>
        <dbReference type="Rhea" id="RHEA:15245"/>
        <dbReference type="ChEBI" id="CHEBI:15377"/>
        <dbReference type="ChEBI" id="CHEBI:15378"/>
        <dbReference type="ChEBI" id="CHEBI:17408"/>
        <dbReference type="ChEBI" id="CHEBI:17754"/>
        <dbReference type="ChEBI" id="CHEBI:28868"/>
    </reaction>
</comment>
<proteinExistence type="predicted"/>
<keyword evidence="4" id="KW-1133">Transmembrane helix</keyword>
<keyword evidence="7" id="KW-1185">Reference proteome</keyword>
<evidence type="ECO:0000256" key="2">
    <source>
        <dbReference type="ARBA" id="ARBA00047591"/>
    </source>
</evidence>
<evidence type="ECO:0000259" key="5">
    <source>
        <dbReference type="Pfam" id="PF20434"/>
    </source>
</evidence>
<keyword evidence="4" id="KW-0472">Membrane</keyword>
<keyword evidence="1" id="KW-0378">Hydrolase</keyword>
<evidence type="ECO:0000313" key="7">
    <source>
        <dbReference type="Proteomes" id="UP001219933"/>
    </source>
</evidence>
<dbReference type="AlphaFoldDB" id="A0AAF0EST9"/>
<sequence>MNSHASIWAAARGTLLAGSLTAVVWSALVFALLMIALLVPIVHLFVPPFAIATAAAFIYSVSWTAYLLCGCESHGHIFLPLAPYRCILVCRAVYEYLKASVSLIQYAITAIRSHPPETSNIKYAMPFHRRTLDVYPAANGAPVIVLVPSFMHPIYITGSKRAYVPLAQKLNQNGYCVVVPDIRYSTDQRLRRAIIDLRLVLSWVGAHIEGYGGASNRIYTLGHGLSAHLALITVVQEAAVLSQGLNGYDLSSSRPPSAVLGDTSVDINALEIYAAQIRLPQLRGLVLISGVYDVIKAYHNETTRGVERLSLLRRMAGPSLTKCLQHSPAHILASAYKILDHHFLPSRVLIMHGGNDHVSSIDHATLLHTQLEEAGVETVELCAVRSAGHLDLLTSVHDSAALSDFIV</sequence>
<dbReference type="InterPro" id="IPR050300">
    <property type="entry name" value="GDXG_lipolytic_enzyme"/>
</dbReference>
<dbReference type="SUPFAM" id="SSF53474">
    <property type="entry name" value="alpha/beta-Hydrolases"/>
    <property type="match status" value="1"/>
</dbReference>
<dbReference type="Gene3D" id="3.40.50.1820">
    <property type="entry name" value="alpha/beta hydrolase"/>
    <property type="match status" value="1"/>
</dbReference>
<dbReference type="InterPro" id="IPR029058">
    <property type="entry name" value="AB_hydrolase_fold"/>
</dbReference>
<dbReference type="EMBL" id="CP119877">
    <property type="protein sequence ID" value="WFD33887.1"/>
    <property type="molecule type" value="Genomic_DNA"/>
</dbReference>
<reference evidence="6" key="1">
    <citation type="submission" date="2023-03" db="EMBL/GenBank/DDBJ databases">
        <title>Mating type loci evolution in Malassezia.</title>
        <authorList>
            <person name="Coelho M.A."/>
        </authorList>
    </citation>
    <scope>NUCLEOTIDE SEQUENCE</scope>
    <source>
        <strain evidence="6">CBS 11721</strain>
    </source>
</reference>
<feature type="transmembrane region" description="Helical" evidence="4">
    <location>
        <begin position="22"/>
        <end position="42"/>
    </location>
</feature>
<dbReference type="InterPro" id="IPR049492">
    <property type="entry name" value="BD-FAE-like_dom"/>
</dbReference>
<evidence type="ECO:0000313" key="6">
    <source>
        <dbReference type="EMBL" id="WFD33887.1"/>
    </source>
</evidence>
<name>A0AAF0EST9_9BASI</name>
<keyword evidence="4" id="KW-0812">Transmembrane</keyword>
<feature type="transmembrane region" description="Helical" evidence="4">
    <location>
        <begin position="49"/>
        <end position="68"/>
    </location>
</feature>
<accession>A0AAF0EST9</accession>
<dbReference type="PANTHER" id="PTHR48081">
    <property type="entry name" value="AB HYDROLASE SUPERFAMILY PROTEIN C4A8.06C"/>
    <property type="match status" value="1"/>
</dbReference>
<dbReference type="Pfam" id="PF20434">
    <property type="entry name" value="BD-FAE"/>
    <property type="match status" value="1"/>
</dbReference>